<organism evidence="2 3">
    <name type="scientific">Asanoa siamensis</name>
    <dbReference type="NCBI Taxonomy" id="926357"/>
    <lineage>
        <taxon>Bacteria</taxon>
        <taxon>Bacillati</taxon>
        <taxon>Actinomycetota</taxon>
        <taxon>Actinomycetes</taxon>
        <taxon>Micromonosporales</taxon>
        <taxon>Micromonosporaceae</taxon>
        <taxon>Asanoa</taxon>
    </lineage>
</organism>
<protein>
    <recommendedName>
        <fullName evidence="4">C3H1-type domain-containing protein</fullName>
    </recommendedName>
</protein>
<evidence type="ECO:0000313" key="3">
    <source>
        <dbReference type="Proteomes" id="UP000604117"/>
    </source>
</evidence>
<keyword evidence="3" id="KW-1185">Reference proteome</keyword>
<comment type="caution">
    <text evidence="2">The sequence shown here is derived from an EMBL/GenBank/DDBJ whole genome shotgun (WGS) entry which is preliminary data.</text>
</comment>
<proteinExistence type="predicted"/>
<feature type="region of interest" description="Disordered" evidence="1">
    <location>
        <begin position="1"/>
        <end position="39"/>
    </location>
</feature>
<evidence type="ECO:0008006" key="4">
    <source>
        <dbReference type="Google" id="ProtNLM"/>
    </source>
</evidence>
<feature type="region of interest" description="Disordered" evidence="1">
    <location>
        <begin position="75"/>
        <end position="109"/>
    </location>
</feature>
<name>A0ABQ4D0Z0_9ACTN</name>
<gene>
    <name evidence="2" type="ORF">Asi02nite_67280</name>
</gene>
<reference evidence="2 3" key="1">
    <citation type="submission" date="2021-01" db="EMBL/GenBank/DDBJ databases">
        <title>Whole genome shotgun sequence of Asanoa siamensis NBRC 107932.</title>
        <authorList>
            <person name="Komaki H."/>
            <person name="Tamura T."/>
        </authorList>
    </citation>
    <scope>NUCLEOTIDE SEQUENCE [LARGE SCALE GENOMIC DNA]</scope>
    <source>
        <strain evidence="2 3">NBRC 107932</strain>
    </source>
</reference>
<feature type="compositionally biased region" description="Gly residues" evidence="1">
    <location>
        <begin position="80"/>
        <end position="90"/>
    </location>
</feature>
<evidence type="ECO:0000256" key="1">
    <source>
        <dbReference type="SAM" id="MobiDB-lite"/>
    </source>
</evidence>
<sequence>MIEIAASPIRNDRRRQARFPASAPRPRPAAPSVPRMSLPNRRCRAITRKGFRCPIGPRPSGLCHVHDPAVQCGAPRRAGGRCGTATGGGRCRAHRHTPAENHPMLPIDP</sequence>
<accession>A0ABQ4D0Z0</accession>
<dbReference type="EMBL" id="BONE01000082">
    <property type="protein sequence ID" value="GIF77210.1"/>
    <property type="molecule type" value="Genomic_DNA"/>
</dbReference>
<dbReference type="Proteomes" id="UP000604117">
    <property type="component" value="Unassembled WGS sequence"/>
</dbReference>
<evidence type="ECO:0000313" key="2">
    <source>
        <dbReference type="EMBL" id="GIF77210.1"/>
    </source>
</evidence>